<keyword evidence="2 5" id="KW-0812">Transmembrane</keyword>
<keyword evidence="8" id="KW-1185">Reference proteome</keyword>
<evidence type="ECO:0000256" key="2">
    <source>
        <dbReference type="ARBA" id="ARBA00022692"/>
    </source>
</evidence>
<evidence type="ECO:0000256" key="1">
    <source>
        <dbReference type="ARBA" id="ARBA00004141"/>
    </source>
</evidence>
<evidence type="ECO:0000256" key="5">
    <source>
        <dbReference type="SAM" id="Phobius"/>
    </source>
</evidence>
<dbReference type="GO" id="GO:0016020">
    <property type="term" value="C:membrane"/>
    <property type="evidence" value="ECO:0007669"/>
    <property type="project" value="UniProtKB-SubCell"/>
</dbReference>
<proteinExistence type="predicted"/>
<organism evidence="7 8">
    <name type="scientific">Caballeronia calidae</name>
    <dbReference type="NCBI Taxonomy" id="1777139"/>
    <lineage>
        <taxon>Bacteria</taxon>
        <taxon>Pseudomonadati</taxon>
        <taxon>Pseudomonadota</taxon>
        <taxon>Betaproteobacteria</taxon>
        <taxon>Burkholderiales</taxon>
        <taxon>Burkholderiaceae</taxon>
        <taxon>Caballeronia</taxon>
    </lineage>
</organism>
<feature type="transmembrane region" description="Helical" evidence="5">
    <location>
        <begin position="67"/>
        <end position="85"/>
    </location>
</feature>
<feature type="transmembrane region" description="Helical" evidence="5">
    <location>
        <begin position="97"/>
        <end position="124"/>
    </location>
</feature>
<keyword evidence="4 5" id="KW-0472">Membrane</keyword>
<reference evidence="7" key="1">
    <citation type="submission" date="2016-01" db="EMBL/GenBank/DDBJ databases">
        <authorList>
            <person name="Peeters C."/>
        </authorList>
    </citation>
    <scope>NUCLEOTIDE SEQUENCE</scope>
    <source>
        <strain evidence="7">LMG 29321</strain>
    </source>
</reference>
<comment type="caution">
    <text evidence="7">The sequence shown here is derived from an EMBL/GenBank/DDBJ whole genome shotgun (WGS) entry which is preliminary data.</text>
</comment>
<name>A0A158CV65_9BURK</name>
<dbReference type="EMBL" id="FCOX02000024">
    <property type="protein sequence ID" value="SAK86273.1"/>
    <property type="molecule type" value="Genomic_DNA"/>
</dbReference>
<feature type="transmembrane region" description="Helical" evidence="5">
    <location>
        <begin position="139"/>
        <end position="158"/>
    </location>
</feature>
<evidence type="ECO:0000313" key="8">
    <source>
        <dbReference type="Proteomes" id="UP000071859"/>
    </source>
</evidence>
<dbReference type="Pfam" id="PF13515">
    <property type="entry name" value="FUSC_2"/>
    <property type="match status" value="1"/>
</dbReference>
<accession>A0A158CV65</accession>
<sequence length="356" mass="38057">MTSNPLRDWRMHRADALRICAQSLIASMLCYAVMKLIGSASVSWAVFSSLFSLQVSFDRSLKHGLGQMTGAVAGTVVGLAAVHLFPTGADALMRLAFATAITCLASTIFPATNYSIVVAAAIALEPSSDIAGALSRAEAIILGAAIGIAVSVTVWPQFARSRAFGIMANLLDDCRELLHVLPILGPADSRVSVDALHERFMRHLVDARAVCGEARIKAHFTGGPSLGAVLFAIETLWHGLVLLDRTGESESAALDDEDRRLLLEHVDVVRRCGTAYLDRLAAYMRSGAPLPASERSLQPLDDAHARVGSHIDASLRSRCDASRVQAMSALSFALGQIGANFAYIGRVLEKRDAARH</sequence>
<dbReference type="RefSeq" id="WP_232477783.1">
    <property type="nucleotide sequence ID" value="NZ_FCOX02000024.1"/>
</dbReference>
<dbReference type="InterPro" id="IPR049453">
    <property type="entry name" value="Memb_transporter_dom"/>
</dbReference>
<dbReference type="AlphaFoldDB" id="A0A158CV65"/>
<evidence type="ECO:0000256" key="4">
    <source>
        <dbReference type="ARBA" id="ARBA00023136"/>
    </source>
</evidence>
<protein>
    <recommendedName>
        <fullName evidence="6">Integral membrane bound transporter domain-containing protein</fullName>
    </recommendedName>
</protein>
<evidence type="ECO:0000313" key="7">
    <source>
        <dbReference type="EMBL" id="SAK86273.1"/>
    </source>
</evidence>
<evidence type="ECO:0000256" key="3">
    <source>
        <dbReference type="ARBA" id="ARBA00022989"/>
    </source>
</evidence>
<gene>
    <name evidence="7" type="ORF">AWB78_04425</name>
</gene>
<keyword evidence="3 5" id="KW-1133">Transmembrane helix</keyword>
<dbReference type="Proteomes" id="UP000071859">
    <property type="component" value="Unassembled WGS sequence"/>
</dbReference>
<feature type="transmembrane region" description="Helical" evidence="5">
    <location>
        <begin position="21"/>
        <end position="47"/>
    </location>
</feature>
<evidence type="ECO:0000259" key="6">
    <source>
        <dbReference type="Pfam" id="PF13515"/>
    </source>
</evidence>
<feature type="domain" description="Integral membrane bound transporter" evidence="6">
    <location>
        <begin position="29"/>
        <end position="150"/>
    </location>
</feature>
<comment type="subcellular location">
    <subcellularLocation>
        <location evidence="1">Membrane</location>
        <topology evidence="1">Multi-pass membrane protein</topology>
    </subcellularLocation>
</comment>